<name>A0A061F3G3_THECC</name>
<evidence type="ECO:0000313" key="2">
    <source>
        <dbReference type="Proteomes" id="UP000026915"/>
    </source>
</evidence>
<accession>A0A061F3G3</accession>
<dbReference type="EMBL" id="CM001883">
    <property type="protein sequence ID" value="EOY09064.1"/>
    <property type="molecule type" value="Genomic_DNA"/>
</dbReference>
<proteinExistence type="predicted"/>
<dbReference type="InParanoid" id="A0A061F3G3"/>
<dbReference type="HOGENOM" id="CLU_2965588_0_0_1"/>
<evidence type="ECO:0000313" key="1">
    <source>
        <dbReference type="EMBL" id="EOY09064.1"/>
    </source>
</evidence>
<dbReference type="AlphaFoldDB" id="A0A061F3G3"/>
<organism evidence="1 2">
    <name type="scientific">Theobroma cacao</name>
    <name type="common">Cacao</name>
    <name type="synonym">Cocoa</name>
    <dbReference type="NCBI Taxonomy" id="3641"/>
    <lineage>
        <taxon>Eukaryota</taxon>
        <taxon>Viridiplantae</taxon>
        <taxon>Streptophyta</taxon>
        <taxon>Embryophyta</taxon>
        <taxon>Tracheophyta</taxon>
        <taxon>Spermatophyta</taxon>
        <taxon>Magnoliopsida</taxon>
        <taxon>eudicotyledons</taxon>
        <taxon>Gunneridae</taxon>
        <taxon>Pentapetalae</taxon>
        <taxon>rosids</taxon>
        <taxon>malvids</taxon>
        <taxon>Malvales</taxon>
        <taxon>Malvaceae</taxon>
        <taxon>Byttnerioideae</taxon>
        <taxon>Theobroma</taxon>
    </lineage>
</organism>
<keyword evidence="2" id="KW-1185">Reference proteome</keyword>
<dbReference type="OMA" id="INPPQDI"/>
<protein>
    <submittedName>
        <fullName evidence="1">Uncharacterized protein</fullName>
    </submittedName>
</protein>
<sequence>MHKRINPPQDILLRIFLLRRRASLGQRRKEIEASLRDAYSRFAAVGSVKLASKRCFQET</sequence>
<dbReference type="Gramene" id="EOY09064">
    <property type="protein sequence ID" value="EOY09064"/>
    <property type="gene ID" value="TCM_024417"/>
</dbReference>
<gene>
    <name evidence="1" type="ORF">TCM_024417</name>
</gene>
<dbReference type="Proteomes" id="UP000026915">
    <property type="component" value="Chromosome 5"/>
</dbReference>
<reference evidence="1 2" key="1">
    <citation type="journal article" date="2013" name="Genome Biol.">
        <title>The genome sequence of the most widely cultivated cacao type and its use to identify candidate genes regulating pod color.</title>
        <authorList>
            <person name="Motamayor J.C."/>
            <person name="Mockaitis K."/>
            <person name="Schmutz J."/>
            <person name="Haiminen N."/>
            <person name="Iii D.L."/>
            <person name="Cornejo O."/>
            <person name="Findley S.D."/>
            <person name="Zheng P."/>
            <person name="Utro F."/>
            <person name="Royaert S."/>
            <person name="Saski C."/>
            <person name="Jenkins J."/>
            <person name="Podicheti R."/>
            <person name="Zhao M."/>
            <person name="Scheffler B.E."/>
            <person name="Stack J.C."/>
            <person name="Feltus F.A."/>
            <person name="Mustiga G.M."/>
            <person name="Amores F."/>
            <person name="Phillips W."/>
            <person name="Marelli J.P."/>
            <person name="May G.D."/>
            <person name="Shapiro H."/>
            <person name="Ma J."/>
            <person name="Bustamante C.D."/>
            <person name="Schnell R.J."/>
            <person name="Main D."/>
            <person name="Gilbert D."/>
            <person name="Parida L."/>
            <person name="Kuhn D.N."/>
        </authorList>
    </citation>
    <scope>NUCLEOTIDE SEQUENCE [LARGE SCALE GENOMIC DNA]</scope>
    <source>
        <strain evidence="2">cv. Matina 1-6</strain>
    </source>
</reference>